<evidence type="ECO:0000259" key="20">
    <source>
        <dbReference type="Pfam" id="PF00696"/>
    </source>
</evidence>
<comment type="similarity">
    <text evidence="5 17">Belongs to the aspartokinase family.</text>
</comment>
<dbReference type="InterPro" id="IPR005260">
    <property type="entry name" value="Asp_kin_monofn"/>
</dbReference>
<dbReference type="PANTHER" id="PTHR21499">
    <property type="entry name" value="ASPARTATE KINASE"/>
    <property type="match status" value="1"/>
</dbReference>
<evidence type="ECO:0000256" key="8">
    <source>
        <dbReference type="ARBA" id="ARBA00022605"/>
    </source>
</evidence>
<keyword evidence="22" id="KW-1185">Reference proteome</keyword>
<evidence type="ECO:0000256" key="15">
    <source>
        <dbReference type="ARBA" id="ARBA00047872"/>
    </source>
</evidence>
<dbReference type="Gene3D" id="3.30.70.260">
    <property type="match status" value="2"/>
</dbReference>
<dbReference type="FunFam" id="3.40.1160.10:FF:000002">
    <property type="entry name" value="Aspartokinase"/>
    <property type="match status" value="1"/>
</dbReference>
<sequence length="430" mass="45025">MGLIVQKYGGTSVADAELLGGVADRVRQTRQEGHQVVVVVSAMGRSTDDLLALAGRLSGDPAHRELDALVSTGESVSAAALAIALGHRGVPAESMSGERAGIVTDGRHGNARIVHVDPSRMRQLLDRGVVPVVAGFQGESCEDGSRTTLGRGGSDTTAVAVAAALGADVCEICTDVNGVYTADPRFVTGARKLDVLSYEEMIELSAAGAKVLALSSMEYARRHQVPVHLRSSTRSDVTGTWVGPSTRPSAHAGLPADPGQPPVTGVAHQSGLVRCTVSDVTQQGAAVIGATLGETAARVDMFRYGWTDVAGDRRNLSFVIPEADLAKVSSSLSTVDTSRSSGEWRWTPPLGKLSVVGLGIGDHPQILPSVLDVLGSLDVSVGEVVVCPARISVLCAEERLSDAVVAVHEQFITTEVEVREDRVLSYWQGE</sequence>
<comment type="caution">
    <text evidence="21">The sequence shown here is derived from an EMBL/GenBank/DDBJ whole genome shotgun (WGS) entry which is preliminary data.</text>
</comment>
<dbReference type="AlphaFoldDB" id="A0A3E0HE57"/>
<dbReference type="RefSeq" id="WP_116177005.1">
    <property type="nucleotide sequence ID" value="NZ_CP144375.1"/>
</dbReference>
<evidence type="ECO:0000256" key="4">
    <source>
        <dbReference type="ARBA" id="ARBA00005139"/>
    </source>
</evidence>
<dbReference type="GO" id="GO:0009089">
    <property type="term" value="P:lysine biosynthetic process via diaminopimelate"/>
    <property type="evidence" value="ECO:0007669"/>
    <property type="project" value="UniProtKB-UniPathway"/>
</dbReference>
<dbReference type="InterPro" id="IPR036393">
    <property type="entry name" value="AceGlu_kinase-like_sf"/>
</dbReference>
<evidence type="ECO:0000256" key="10">
    <source>
        <dbReference type="ARBA" id="ARBA00022741"/>
    </source>
</evidence>
<evidence type="ECO:0000256" key="13">
    <source>
        <dbReference type="ARBA" id="ARBA00022915"/>
    </source>
</evidence>
<keyword evidence="10 16" id="KW-0547">Nucleotide-binding</keyword>
<dbReference type="PANTHER" id="PTHR21499:SF3">
    <property type="entry name" value="ASPARTOKINASE"/>
    <property type="match status" value="1"/>
</dbReference>
<dbReference type="OrthoDB" id="9799110at2"/>
<evidence type="ECO:0000256" key="12">
    <source>
        <dbReference type="ARBA" id="ARBA00022840"/>
    </source>
</evidence>
<evidence type="ECO:0000256" key="17">
    <source>
        <dbReference type="RuleBase" id="RU003448"/>
    </source>
</evidence>
<evidence type="ECO:0000256" key="18">
    <source>
        <dbReference type="RuleBase" id="RU004249"/>
    </source>
</evidence>
<feature type="binding site" evidence="16">
    <location>
        <position position="74"/>
    </location>
    <ligand>
        <name>substrate</name>
    </ligand>
</feature>
<evidence type="ECO:0000256" key="7">
    <source>
        <dbReference type="ARBA" id="ARBA00016273"/>
    </source>
</evidence>
<evidence type="ECO:0000256" key="9">
    <source>
        <dbReference type="ARBA" id="ARBA00022679"/>
    </source>
</evidence>
<dbReference type="PROSITE" id="PS00324">
    <property type="entry name" value="ASPARTOKINASE"/>
    <property type="match status" value="1"/>
</dbReference>
<reference evidence="21 22" key="1">
    <citation type="submission" date="2018-08" db="EMBL/GenBank/DDBJ databases">
        <title>Genomic Encyclopedia of Archaeal and Bacterial Type Strains, Phase II (KMG-II): from individual species to whole genera.</title>
        <authorList>
            <person name="Goeker M."/>
        </authorList>
    </citation>
    <scope>NUCLEOTIDE SEQUENCE [LARGE SCALE GENOMIC DNA]</scope>
    <source>
        <strain evidence="21 22">DSM 45791</strain>
    </source>
</reference>
<feature type="binding site" evidence="16">
    <location>
        <begin position="7"/>
        <end position="10"/>
    </location>
    <ligand>
        <name>ATP</name>
        <dbReference type="ChEBI" id="CHEBI:30616"/>
    </ligand>
</feature>
<dbReference type="SUPFAM" id="SSF55021">
    <property type="entry name" value="ACT-like"/>
    <property type="match status" value="1"/>
</dbReference>
<organism evidence="21 22">
    <name type="scientific">Kutzneria buriramensis</name>
    <dbReference type="NCBI Taxonomy" id="1045776"/>
    <lineage>
        <taxon>Bacteria</taxon>
        <taxon>Bacillati</taxon>
        <taxon>Actinomycetota</taxon>
        <taxon>Actinomycetes</taxon>
        <taxon>Pseudonocardiales</taxon>
        <taxon>Pseudonocardiaceae</taxon>
        <taxon>Kutzneria</taxon>
    </lineage>
</organism>
<dbReference type="GO" id="GO:0009088">
    <property type="term" value="P:threonine biosynthetic process"/>
    <property type="evidence" value="ECO:0007669"/>
    <property type="project" value="UniProtKB-UniPathway"/>
</dbReference>
<dbReference type="GO" id="GO:0019877">
    <property type="term" value="P:diaminopimelate biosynthetic process"/>
    <property type="evidence" value="ECO:0007669"/>
    <property type="project" value="UniProtKB-KW"/>
</dbReference>
<dbReference type="EMBL" id="QUNO01000009">
    <property type="protein sequence ID" value="REH43551.1"/>
    <property type="molecule type" value="Genomic_DNA"/>
</dbReference>
<evidence type="ECO:0000256" key="11">
    <source>
        <dbReference type="ARBA" id="ARBA00022777"/>
    </source>
</evidence>
<keyword evidence="13" id="KW-0220">Diaminopimelate biosynthesis</keyword>
<dbReference type="InterPro" id="IPR001341">
    <property type="entry name" value="Asp_kinase"/>
</dbReference>
<comment type="pathway">
    <text evidence="3 18">Amino-acid biosynthesis; L-methionine biosynthesis via de novo pathway; L-homoserine from L-aspartate: step 1/3.</text>
</comment>
<feature type="binding site" evidence="16">
    <location>
        <position position="185"/>
    </location>
    <ligand>
        <name>ATP</name>
        <dbReference type="ChEBI" id="CHEBI:30616"/>
    </ligand>
</feature>
<dbReference type="EC" id="2.7.2.4" evidence="6 17"/>
<dbReference type="Gene3D" id="3.40.1160.10">
    <property type="entry name" value="Acetylglutamate kinase-like"/>
    <property type="match status" value="1"/>
</dbReference>
<evidence type="ECO:0000256" key="5">
    <source>
        <dbReference type="ARBA" id="ARBA00010122"/>
    </source>
</evidence>
<evidence type="ECO:0000256" key="1">
    <source>
        <dbReference type="ARBA" id="ARBA00002843"/>
    </source>
</evidence>
<evidence type="ECO:0000313" key="22">
    <source>
        <dbReference type="Proteomes" id="UP000256269"/>
    </source>
</evidence>
<evidence type="ECO:0000256" key="19">
    <source>
        <dbReference type="SAM" id="MobiDB-lite"/>
    </source>
</evidence>
<dbReference type="InterPro" id="IPR045865">
    <property type="entry name" value="ACT-like_dom_sf"/>
</dbReference>
<evidence type="ECO:0000256" key="14">
    <source>
        <dbReference type="ARBA" id="ARBA00023154"/>
    </source>
</evidence>
<dbReference type="NCBIfam" id="NF005154">
    <property type="entry name" value="PRK06635.1-2"/>
    <property type="match status" value="1"/>
</dbReference>
<keyword evidence="11 17" id="KW-0418">Kinase</keyword>
<feature type="domain" description="Aspartate/glutamate/uridylate kinase" evidence="20">
    <location>
        <begin position="3"/>
        <end position="230"/>
    </location>
</feature>
<feature type="binding site" evidence="16">
    <location>
        <begin position="210"/>
        <end position="211"/>
    </location>
    <ligand>
        <name>ATP</name>
        <dbReference type="ChEBI" id="CHEBI:30616"/>
    </ligand>
</feature>
<dbReference type="Pfam" id="PF00696">
    <property type="entry name" value="AA_kinase"/>
    <property type="match status" value="1"/>
</dbReference>
<evidence type="ECO:0000256" key="6">
    <source>
        <dbReference type="ARBA" id="ARBA00013059"/>
    </source>
</evidence>
<dbReference type="NCBIfam" id="TIGR00657">
    <property type="entry name" value="asp_kinases"/>
    <property type="match status" value="1"/>
</dbReference>
<dbReference type="GO" id="GO:0009090">
    <property type="term" value="P:homoserine biosynthetic process"/>
    <property type="evidence" value="ECO:0007669"/>
    <property type="project" value="TreeGrafter"/>
</dbReference>
<keyword evidence="14" id="KW-0457">Lysine biosynthesis</keyword>
<dbReference type="PIRSF" id="PIRSF000726">
    <property type="entry name" value="Asp_kin"/>
    <property type="match status" value="1"/>
</dbReference>
<dbReference type="GO" id="GO:0004072">
    <property type="term" value="F:aspartate kinase activity"/>
    <property type="evidence" value="ECO:0007669"/>
    <property type="project" value="UniProtKB-EC"/>
</dbReference>
<dbReference type="NCBIfam" id="NF005155">
    <property type="entry name" value="PRK06635.1-4"/>
    <property type="match status" value="1"/>
</dbReference>
<dbReference type="GO" id="GO:0005829">
    <property type="term" value="C:cytosol"/>
    <property type="evidence" value="ECO:0007669"/>
    <property type="project" value="TreeGrafter"/>
</dbReference>
<dbReference type="InterPro" id="IPR001048">
    <property type="entry name" value="Asp/Glu/Uridylate_kinase"/>
</dbReference>
<keyword evidence="9 17" id="KW-0808">Transferase</keyword>
<feature type="binding site" evidence="16">
    <location>
        <position position="47"/>
    </location>
    <ligand>
        <name>substrate</name>
    </ligand>
</feature>
<dbReference type="GO" id="GO:0005524">
    <property type="term" value="F:ATP binding"/>
    <property type="evidence" value="ECO:0007669"/>
    <property type="project" value="UniProtKB-KW"/>
</dbReference>
<comment type="catalytic activity">
    <reaction evidence="15 17">
        <text>L-aspartate + ATP = 4-phospho-L-aspartate + ADP</text>
        <dbReference type="Rhea" id="RHEA:23776"/>
        <dbReference type="ChEBI" id="CHEBI:29991"/>
        <dbReference type="ChEBI" id="CHEBI:30616"/>
        <dbReference type="ChEBI" id="CHEBI:57535"/>
        <dbReference type="ChEBI" id="CHEBI:456216"/>
        <dbReference type="EC" id="2.7.2.4"/>
    </reaction>
</comment>
<keyword evidence="8 18" id="KW-0028">Amino-acid biosynthesis</keyword>
<evidence type="ECO:0000313" key="21">
    <source>
        <dbReference type="EMBL" id="REH43551.1"/>
    </source>
</evidence>
<evidence type="ECO:0000256" key="16">
    <source>
        <dbReference type="PIRSR" id="PIRSR000726-1"/>
    </source>
</evidence>
<keyword evidence="12 16" id="KW-0067">ATP-binding</keyword>
<dbReference type="CDD" id="cd04261">
    <property type="entry name" value="AAK_AKii-LysC-BS"/>
    <property type="match status" value="1"/>
</dbReference>
<evidence type="ECO:0000256" key="3">
    <source>
        <dbReference type="ARBA" id="ARBA00004986"/>
    </source>
</evidence>
<dbReference type="UniPathway" id="UPA00034">
    <property type="reaction ID" value="UER00015"/>
</dbReference>
<accession>A0A3E0HE57</accession>
<dbReference type="InterPro" id="IPR041740">
    <property type="entry name" value="AKii-LysC-BS"/>
</dbReference>
<feature type="region of interest" description="Disordered" evidence="19">
    <location>
        <begin position="235"/>
        <end position="259"/>
    </location>
</feature>
<dbReference type="InterPro" id="IPR018042">
    <property type="entry name" value="Aspartate_kinase_CS"/>
</dbReference>
<feature type="binding site" evidence="16">
    <location>
        <position position="180"/>
    </location>
    <ligand>
        <name>ATP</name>
        <dbReference type="ChEBI" id="CHEBI:30616"/>
    </ligand>
</feature>
<feature type="binding site" evidence="16">
    <location>
        <begin position="174"/>
        <end position="175"/>
    </location>
    <ligand>
        <name>ATP</name>
        <dbReference type="ChEBI" id="CHEBI:30616"/>
    </ligand>
</feature>
<dbReference type="SUPFAM" id="SSF53633">
    <property type="entry name" value="Carbamate kinase-like"/>
    <property type="match status" value="1"/>
</dbReference>
<evidence type="ECO:0000256" key="2">
    <source>
        <dbReference type="ARBA" id="ARBA00004766"/>
    </source>
</evidence>
<dbReference type="UniPathway" id="UPA00050">
    <property type="reaction ID" value="UER00461"/>
</dbReference>
<name>A0A3E0HE57_9PSEU</name>
<protein>
    <recommendedName>
        <fullName evidence="7 17">Aspartokinase</fullName>
        <ecNumber evidence="6 17">2.7.2.4</ecNumber>
    </recommendedName>
</protein>
<dbReference type="UniPathway" id="UPA00051">
    <property type="reaction ID" value="UER00462"/>
</dbReference>
<comment type="pathway">
    <text evidence="4 18">Amino-acid biosynthesis; L-threonine biosynthesis; L-threonine from L-aspartate: step 1/5.</text>
</comment>
<dbReference type="Proteomes" id="UP000256269">
    <property type="component" value="Unassembled WGS sequence"/>
</dbReference>
<proteinExistence type="inferred from homology"/>
<gene>
    <name evidence="21" type="ORF">BCF44_10994</name>
</gene>
<comment type="function">
    <text evidence="1">Catalyzes the phosphorylation of the beta-carboxyl group of aspartic acid with ATP to yield 4-phospho-L-aspartate, which is involved in the branched biosynthetic pathway leading to the biosynthesis of amino acids lysine, threonine, isoleucine and methionine.</text>
</comment>
<comment type="pathway">
    <text evidence="2 18">Amino-acid biosynthesis; L-lysine biosynthesis via DAP pathway; (S)-tetrahydrodipicolinate from L-aspartate: step 1/4.</text>
</comment>